<dbReference type="GO" id="GO:0005730">
    <property type="term" value="C:nucleolus"/>
    <property type="evidence" value="ECO:0007669"/>
    <property type="project" value="UniProtKB-SubCell"/>
</dbReference>
<dbReference type="GO" id="GO:0006364">
    <property type="term" value="P:rRNA processing"/>
    <property type="evidence" value="ECO:0007669"/>
    <property type="project" value="InterPro"/>
</dbReference>
<dbReference type="AlphaFoldDB" id="A0A9P0KT20"/>
<dbReference type="Proteomes" id="UP001152888">
    <property type="component" value="Unassembled WGS sequence"/>
</dbReference>
<dbReference type="OrthoDB" id="431825at2759"/>
<name>A0A9P0KT20_ACAOB</name>
<feature type="compositionally biased region" description="Acidic residues" evidence="5">
    <location>
        <begin position="376"/>
        <end position="395"/>
    </location>
</feature>
<dbReference type="Pfam" id="PF25121">
    <property type="entry name" value="RRM_ESF1"/>
    <property type="match status" value="1"/>
</dbReference>
<evidence type="ECO:0008006" key="10">
    <source>
        <dbReference type="Google" id="ProtNLM"/>
    </source>
</evidence>
<dbReference type="Pfam" id="PF08159">
    <property type="entry name" value="NUC153"/>
    <property type="match status" value="1"/>
</dbReference>
<evidence type="ECO:0000256" key="2">
    <source>
        <dbReference type="ARBA" id="ARBA00009087"/>
    </source>
</evidence>
<keyword evidence="4" id="KW-0539">Nucleus</keyword>
<evidence type="ECO:0000256" key="4">
    <source>
        <dbReference type="ARBA" id="ARBA00023242"/>
    </source>
</evidence>
<comment type="similarity">
    <text evidence="2">Belongs to the ESF1 family.</text>
</comment>
<organism evidence="8 9">
    <name type="scientific">Acanthoscelides obtectus</name>
    <name type="common">Bean weevil</name>
    <name type="synonym">Bruchus obtectus</name>
    <dbReference type="NCBI Taxonomy" id="200917"/>
    <lineage>
        <taxon>Eukaryota</taxon>
        <taxon>Metazoa</taxon>
        <taxon>Ecdysozoa</taxon>
        <taxon>Arthropoda</taxon>
        <taxon>Hexapoda</taxon>
        <taxon>Insecta</taxon>
        <taxon>Pterygota</taxon>
        <taxon>Neoptera</taxon>
        <taxon>Endopterygota</taxon>
        <taxon>Coleoptera</taxon>
        <taxon>Polyphaga</taxon>
        <taxon>Cucujiformia</taxon>
        <taxon>Chrysomeloidea</taxon>
        <taxon>Chrysomelidae</taxon>
        <taxon>Bruchinae</taxon>
        <taxon>Bruchini</taxon>
        <taxon>Acanthoscelides</taxon>
    </lineage>
</organism>
<feature type="compositionally biased region" description="Acidic residues" evidence="5">
    <location>
        <begin position="69"/>
        <end position="82"/>
    </location>
</feature>
<feature type="domain" description="NUC153" evidence="6">
    <location>
        <begin position="580"/>
        <end position="608"/>
    </location>
</feature>
<dbReference type="PANTHER" id="PTHR12202:SF0">
    <property type="entry name" value="ESF1 HOMOLOG"/>
    <property type="match status" value="1"/>
</dbReference>
<feature type="compositionally biased region" description="Basic and acidic residues" evidence="5">
    <location>
        <begin position="439"/>
        <end position="455"/>
    </location>
</feature>
<evidence type="ECO:0000259" key="7">
    <source>
        <dbReference type="Pfam" id="PF25121"/>
    </source>
</evidence>
<keyword evidence="3" id="KW-0175">Coiled coil</keyword>
<dbReference type="InterPro" id="IPR039754">
    <property type="entry name" value="Esf1"/>
</dbReference>
<evidence type="ECO:0000259" key="6">
    <source>
        <dbReference type="Pfam" id="PF08159"/>
    </source>
</evidence>
<dbReference type="PANTHER" id="PTHR12202">
    <property type="entry name" value="ESF1 HOMOLOG"/>
    <property type="match status" value="1"/>
</dbReference>
<feature type="compositionally biased region" description="Acidic residues" evidence="5">
    <location>
        <begin position="135"/>
        <end position="150"/>
    </location>
</feature>
<keyword evidence="9" id="KW-1185">Reference proteome</keyword>
<sequence>MEDSRFAHIKNDPKFRRIPKKSQKVKIDKRFQSMFKDKKFKVKYTTDKRGRPVNHSSTEDLKRYYDLTSESESDTSDGGDNEAPEKLVKGPKDENNEIGTKHKSNKLVPDKIKGKLKDLNVDYARGEGKLCSESSSDDDDTDEENEEDEQLDHRWGELDADAEQTEKATSRLAACNMDWDRIRAVDLMVLFNSFLPSGGVVKSVAIYPSEFGKTRMKEEEVKGPVELIESKVEESDDENEEGSNFHMEKLRQYQLNRLKYYYAVITFDNSDTANKIYTECDCMEYESSAIKLDLRFIPDDMEFEDEPKEICDRLPELNRYQPRFFTNTALQQAKVNLTWDETNPDRIEVVEKISSGKIDDISEVDLQNYLASSSESDAESEDENEKSRTDEEDTNPVDKYKALLKEIEEKETAEKDKVEMEISWGIDLKEKTEKLAKEKLAKTEEKTPFQHYLDKRKQKKKEKRNKRKENAEKNSDDSDSDMPSDIDMNDPYFADEFNKTEFKKPKSKKRQASVSEEEDEQRKAELELLLMNDDDHNKKHFSLKKIQDNENDSKNKKKRRKKGADEEKGNSDDFKVNIEDPRFSAIFTSHHYNIDPTDPHYKKTKGMETLMNEKIKRREANTEQQIRAKKPQNDGTSKNAELRALVKSIKRKAENSLQSKK</sequence>
<dbReference type="EMBL" id="CAKOFQ010006902">
    <property type="protein sequence ID" value="CAH1980920.1"/>
    <property type="molecule type" value="Genomic_DNA"/>
</dbReference>
<dbReference type="InterPro" id="IPR012580">
    <property type="entry name" value="NUC153"/>
</dbReference>
<feature type="compositionally biased region" description="Acidic residues" evidence="5">
    <location>
        <begin position="477"/>
        <end position="488"/>
    </location>
</feature>
<feature type="compositionally biased region" description="Basic and acidic residues" evidence="5">
    <location>
        <begin position="545"/>
        <end position="554"/>
    </location>
</feature>
<evidence type="ECO:0000256" key="1">
    <source>
        <dbReference type="ARBA" id="ARBA00004604"/>
    </source>
</evidence>
<feature type="compositionally biased region" description="Basic and acidic residues" evidence="5">
    <location>
        <begin position="1"/>
        <end position="15"/>
    </location>
</feature>
<feature type="compositionally biased region" description="Basic and acidic residues" evidence="5">
    <location>
        <begin position="563"/>
        <end position="576"/>
    </location>
</feature>
<feature type="region of interest" description="Disordered" evidence="5">
    <location>
        <begin position="128"/>
        <end position="166"/>
    </location>
</feature>
<feature type="domain" description="ESF1 RRM" evidence="7">
    <location>
        <begin position="169"/>
        <end position="311"/>
    </location>
</feature>
<dbReference type="GO" id="GO:0003723">
    <property type="term" value="F:RNA binding"/>
    <property type="evidence" value="ECO:0007669"/>
    <property type="project" value="TreeGrafter"/>
</dbReference>
<reference evidence="8" key="1">
    <citation type="submission" date="2022-03" db="EMBL/GenBank/DDBJ databases">
        <authorList>
            <person name="Sayadi A."/>
        </authorList>
    </citation>
    <scope>NUCLEOTIDE SEQUENCE</scope>
</reference>
<feature type="region of interest" description="Disordered" evidence="5">
    <location>
        <begin position="616"/>
        <end position="641"/>
    </location>
</feature>
<dbReference type="InterPro" id="IPR056750">
    <property type="entry name" value="RRM_ESF1"/>
</dbReference>
<evidence type="ECO:0000256" key="3">
    <source>
        <dbReference type="ARBA" id="ARBA00023054"/>
    </source>
</evidence>
<comment type="caution">
    <text evidence="8">The sequence shown here is derived from an EMBL/GenBank/DDBJ whole genome shotgun (WGS) entry which is preliminary data.</text>
</comment>
<evidence type="ECO:0000313" key="9">
    <source>
        <dbReference type="Proteomes" id="UP001152888"/>
    </source>
</evidence>
<proteinExistence type="inferred from homology"/>
<feature type="region of interest" description="Disordered" evidence="5">
    <location>
        <begin position="370"/>
        <end position="399"/>
    </location>
</feature>
<feature type="region of interest" description="Disordered" evidence="5">
    <location>
        <begin position="44"/>
        <end position="106"/>
    </location>
</feature>
<feature type="region of interest" description="Disordered" evidence="5">
    <location>
        <begin position="1"/>
        <end position="23"/>
    </location>
</feature>
<feature type="compositionally biased region" description="Basic residues" evidence="5">
    <location>
        <begin position="456"/>
        <end position="467"/>
    </location>
</feature>
<protein>
    <recommendedName>
        <fullName evidence="10">ESF1-like protein</fullName>
    </recommendedName>
</protein>
<evidence type="ECO:0000256" key="5">
    <source>
        <dbReference type="SAM" id="MobiDB-lite"/>
    </source>
</evidence>
<evidence type="ECO:0000313" key="8">
    <source>
        <dbReference type="EMBL" id="CAH1980920.1"/>
    </source>
</evidence>
<accession>A0A9P0KT20</accession>
<gene>
    <name evidence="8" type="ORF">ACAOBT_LOCUS14246</name>
</gene>
<feature type="region of interest" description="Disordered" evidence="5">
    <location>
        <begin position="439"/>
        <end position="576"/>
    </location>
</feature>
<feature type="compositionally biased region" description="Basic and acidic residues" evidence="5">
    <location>
        <begin position="83"/>
        <end position="95"/>
    </location>
</feature>
<comment type="subcellular location">
    <subcellularLocation>
        <location evidence="1">Nucleus</location>
        <location evidence="1">Nucleolus</location>
    </subcellularLocation>
</comment>